<dbReference type="RefSeq" id="WP_058844075.1">
    <property type="nucleotide sequence ID" value="NZ_PDFK01000005.1"/>
</dbReference>
<name>A0A2I0UX93_9BACI</name>
<reference evidence="1 2" key="1">
    <citation type="submission" date="2017-10" db="EMBL/GenBank/DDBJ databases">
        <title>Draft genome of Lysinibacillus fusiformis strain Juneja, a laboratory-derived pathogen of Drosophila melanogaster.</title>
        <authorList>
            <person name="Smith B.R."/>
            <person name="Unckless R.L."/>
        </authorList>
    </citation>
    <scope>NUCLEOTIDE SEQUENCE [LARGE SCALE GENOMIC DNA]</scope>
    <source>
        <strain evidence="1 2">Juneja</strain>
    </source>
</reference>
<gene>
    <name evidence="1" type="ORF">CRI88_15965</name>
</gene>
<accession>A0A2I0UX93</accession>
<evidence type="ECO:0000313" key="2">
    <source>
        <dbReference type="Proteomes" id="UP000234956"/>
    </source>
</evidence>
<comment type="caution">
    <text evidence="1">The sequence shown here is derived from an EMBL/GenBank/DDBJ whole genome shotgun (WGS) entry which is preliminary data.</text>
</comment>
<dbReference type="Proteomes" id="UP000234956">
    <property type="component" value="Unassembled WGS sequence"/>
</dbReference>
<sequence>MSMAKKMYLPVLMIFTIFCLGLSPAKDVSVQAEDAPSIVVVTGKLAKELVNTTLRAVEKGKVENVAPVSAFDLEGSSVYTVGGGVTAVTVPLHGDYSLPSNITVFLDEDHNVLQTNEMLVTQNELGNFQISTYLNGTLVKSQDAGIAYMTDEELLAEEPSMIQPMGIGAVASCLGAVLGVGGTVAYIIAVACGGSCAAPTPVTAPICAACIGAYAVIGAGGIAGAVACFNYL</sequence>
<dbReference type="AlphaFoldDB" id="A0A2I0UX93"/>
<organism evidence="1 2">
    <name type="scientific">Lysinibacillus fusiformis</name>
    <dbReference type="NCBI Taxonomy" id="28031"/>
    <lineage>
        <taxon>Bacteria</taxon>
        <taxon>Bacillati</taxon>
        <taxon>Bacillota</taxon>
        <taxon>Bacilli</taxon>
        <taxon>Bacillales</taxon>
        <taxon>Bacillaceae</taxon>
        <taxon>Lysinibacillus</taxon>
    </lineage>
</organism>
<protein>
    <submittedName>
        <fullName evidence="1">Uncharacterized protein</fullName>
    </submittedName>
</protein>
<proteinExistence type="predicted"/>
<dbReference type="EMBL" id="PDFK01000005">
    <property type="protein sequence ID" value="PKU50683.1"/>
    <property type="molecule type" value="Genomic_DNA"/>
</dbReference>
<evidence type="ECO:0000313" key="1">
    <source>
        <dbReference type="EMBL" id="PKU50683.1"/>
    </source>
</evidence>